<evidence type="ECO:0000313" key="6">
    <source>
        <dbReference type="EMBL" id="MTH58715.1"/>
    </source>
</evidence>
<keyword evidence="6" id="KW-0282">Flagellum</keyword>
<proteinExistence type="inferred from homology"/>
<evidence type="ECO:0000313" key="7">
    <source>
        <dbReference type="Proteomes" id="UP000449846"/>
    </source>
</evidence>
<evidence type="ECO:0000256" key="1">
    <source>
        <dbReference type="ARBA" id="ARBA00004418"/>
    </source>
</evidence>
<dbReference type="GO" id="GO:0044780">
    <property type="term" value="P:bacterial-type flagellum assembly"/>
    <property type="evidence" value="ECO:0007669"/>
    <property type="project" value="InterPro"/>
</dbReference>
<accession>A0A844HKJ6</accession>
<dbReference type="Gene3D" id="2.30.30.760">
    <property type="match status" value="1"/>
</dbReference>
<dbReference type="CDD" id="cd11614">
    <property type="entry name" value="SAF_CpaB_FlgA_like"/>
    <property type="match status" value="1"/>
</dbReference>
<keyword evidence="2 4" id="KW-0732">Signal</keyword>
<feature type="signal peptide" evidence="4">
    <location>
        <begin position="1"/>
        <end position="18"/>
    </location>
</feature>
<gene>
    <name evidence="6" type="primary">flgA</name>
    <name evidence="6" type="ORF">GL300_05770</name>
</gene>
<dbReference type="OrthoDB" id="7619725at2"/>
<comment type="function">
    <text evidence="4">Involved in the assembly process of the P-ring formation. It may associate with FlgF on the rod constituting a structure essential for the P-ring assembly or may act as a modulator protein for the P-ring assembly.</text>
</comment>
<dbReference type="InterPro" id="IPR013974">
    <property type="entry name" value="SAF"/>
</dbReference>
<dbReference type="InterPro" id="IPR039246">
    <property type="entry name" value="Flagellar_FlgA"/>
</dbReference>
<dbReference type="SMART" id="SM00858">
    <property type="entry name" value="SAF"/>
    <property type="match status" value="1"/>
</dbReference>
<dbReference type="Proteomes" id="UP000449846">
    <property type="component" value="Unassembled WGS sequence"/>
</dbReference>
<evidence type="ECO:0000259" key="5">
    <source>
        <dbReference type="SMART" id="SM00858"/>
    </source>
</evidence>
<dbReference type="AlphaFoldDB" id="A0A844HKJ6"/>
<keyword evidence="6" id="KW-0966">Cell projection</keyword>
<dbReference type="Pfam" id="PF13144">
    <property type="entry name" value="ChapFlgA"/>
    <property type="match status" value="1"/>
</dbReference>
<dbReference type="NCBIfam" id="TIGR03170">
    <property type="entry name" value="flgA_cterm"/>
    <property type="match status" value="1"/>
</dbReference>
<dbReference type="Gene3D" id="3.90.1210.10">
    <property type="entry name" value="Antifreeze-like/N-acetylneuraminic acid synthase C-terminal domain"/>
    <property type="match status" value="1"/>
</dbReference>
<comment type="subcellular location">
    <subcellularLocation>
        <location evidence="1 4">Periplasm</location>
    </subcellularLocation>
</comment>
<keyword evidence="7" id="KW-1185">Reference proteome</keyword>
<evidence type="ECO:0000256" key="4">
    <source>
        <dbReference type="RuleBase" id="RU362063"/>
    </source>
</evidence>
<evidence type="ECO:0000256" key="3">
    <source>
        <dbReference type="ARBA" id="ARBA00022764"/>
    </source>
</evidence>
<keyword evidence="6" id="KW-0969">Cilium</keyword>
<dbReference type="GO" id="GO:0042597">
    <property type="term" value="C:periplasmic space"/>
    <property type="evidence" value="ECO:0007669"/>
    <property type="project" value="UniProtKB-SubCell"/>
</dbReference>
<protein>
    <recommendedName>
        <fullName evidence="4">Flagella basal body P-ring formation protein FlgA</fullName>
    </recommendedName>
</protein>
<dbReference type="RefSeq" id="WP_155038645.1">
    <property type="nucleotide sequence ID" value="NZ_JBHGCD010000005.1"/>
</dbReference>
<keyword evidence="4" id="KW-1005">Bacterial flagellum biogenesis</keyword>
<dbReference type="InterPro" id="IPR017585">
    <property type="entry name" value="SAF_FlgA"/>
</dbReference>
<organism evidence="6 7">
    <name type="scientific">Paracoccus litorisediminis</name>
    <dbReference type="NCBI Taxonomy" id="2006130"/>
    <lineage>
        <taxon>Bacteria</taxon>
        <taxon>Pseudomonadati</taxon>
        <taxon>Pseudomonadota</taxon>
        <taxon>Alphaproteobacteria</taxon>
        <taxon>Rhodobacterales</taxon>
        <taxon>Paracoccaceae</taxon>
        <taxon>Paracoccus</taxon>
    </lineage>
</organism>
<feature type="domain" description="SAF" evidence="5">
    <location>
        <begin position="18"/>
        <end position="75"/>
    </location>
</feature>
<comment type="caution">
    <text evidence="6">The sequence shown here is derived from an EMBL/GenBank/DDBJ whole genome shotgun (WGS) entry which is preliminary data.</text>
</comment>
<evidence type="ECO:0000256" key="2">
    <source>
        <dbReference type="ARBA" id="ARBA00022729"/>
    </source>
</evidence>
<sequence>MIRILLALALTLPLPALADALVAARTLRSGTVLAPEDIRIDPQAVGKLDNPDAVLGMELRVMLSEGRPIEPAHLTAPRIVARNQLVTIAYERDTLRIETEGRALSAGGVGDTIRVMNNASRTTLSGRVAADGTVIVAQN</sequence>
<dbReference type="PANTHER" id="PTHR36307:SF1">
    <property type="entry name" value="FLAGELLA BASAL BODY P-RING FORMATION PROTEIN FLGA"/>
    <property type="match status" value="1"/>
</dbReference>
<dbReference type="EMBL" id="WMIG01000002">
    <property type="protein sequence ID" value="MTH58715.1"/>
    <property type="molecule type" value="Genomic_DNA"/>
</dbReference>
<name>A0A844HKJ6_9RHOB</name>
<feature type="chain" id="PRO_5033092224" description="Flagella basal body P-ring formation protein FlgA" evidence="4">
    <location>
        <begin position="19"/>
        <end position="139"/>
    </location>
</feature>
<dbReference type="PANTHER" id="PTHR36307">
    <property type="entry name" value="FLAGELLA BASAL BODY P-RING FORMATION PROTEIN FLGA"/>
    <property type="match status" value="1"/>
</dbReference>
<comment type="similarity">
    <text evidence="4">Belongs to the FlgA family.</text>
</comment>
<reference evidence="6 7" key="1">
    <citation type="submission" date="2019-11" db="EMBL/GenBank/DDBJ databases">
        <authorList>
            <person name="Dong K."/>
        </authorList>
    </citation>
    <scope>NUCLEOTIDE SEQUENCE [LARGE SCALE GENOMIC DNA]</scope>
    <source>
        <strain evidence="6 7">NBRC 112902</strain>
    </source>
</reference>
<keyword evidence="3 4" id="KW-0574">Periplasm</keyword>